<dbReference type="EMBL" id="MVKX01000001">
    <property type="protein sequence ID" value="OOV85294.1"/>
    <property type="molecule type" value="Genomic_DNA"/>
</dbReference>
<gene>
    <name evidence="1" type="ORF">B1202_01180</name>
</gene>
<dbReference type="AlphaFoldDB" id="A0A1T1H627"/>
<organism evidence="1 2">
    <name type="scientific">Acinetobacter amyesii</name>
    <dbReference type="NCBI Taxonomy" id="2942470"/>
    <lineage>
        <taxon>Bacteria</taxon>
        <taxon>Pseudomonadati</taxon>
        <taxon>Pseudomonadota</taxon>
        <taxon>Gammaproteobacteria</taxon>
        <taxon>Moraxellales</taxon>
        <taxon>Moraxellaceae</taxon>
        <taxon>Acinetobacter</taxon>
    </lineage>
</organism>
<keyword evidence="2" id="KW-1185">Reference proteome</keyword>
<name>A0A1T1H627_9GAMM</name>
<proteinExistence type="predicted"/>
<dbReference type="Proteomes" id="UP000191160">
    <property type="component" value="Unassembled WGS sequence"/>
</dbReference>
<sequence length="197" mass="22508">MIKKSLTYLLQPRTENMKTFNLISSSLISISLLFCSTNGHTNTVNQTVTNSQQYNKNLVNEWVQYKFIYAELEQQGAAMQEQIIQQLGTKTKTGGSNSPEQQINKLVALGKQKFESIQPQTVEVKKLLKLQTENVEMMAKVMPNHFKLMSDKENTKIDTNAHFEQFMKFSATTAAANSYDLEVEKLVMQYLKDNPLQ</sequence>
<reference evidence="1 2" key="1">
    <citation type="submission" date="2017-02" db="EMBL/GenBank/DDBJ databases">
        <title>Acinetobacter sp. ANC 4945, whole genome shotgun sequencing project.</title>
        <authorList>
            <person name="Radolfova-Krizova L."/>
            <person name="Al Atrouni A."/>
            <person name="Nemec A."/>
        </authorList>
    </citation>
    <scope>NUCLEOTIDE SEQUENCE [LARGE SCALE GENOMIC DNA]</scope>
    <source>
        <strain evidence="1 2">ANC 4945</strain>
    </source>
</reference>
<evidence type="ECO:0000313" key="2">
    <source>
        <dbReference type="Proteomes" id="UP000191160"/>
    </source>
</evidence>
<evidence type="ECO:0000313" key="1">
    <source>
        <dbReference type="EMBL" id="OOV85294.1"/>
    </source>
</evidence>
<accession>A0A1T1H627</accession>
<protein>
    <submittedName>
        <fullName evidence="1">Uncharacterized protein</fullName>
    </submittedName>
</protein>
<comment type="caution">
    <text evidence="1">The sequence shown here is derived from an EMBL/GenBank/DDBJ whole genome shotgun (WGS) entry which is preliminary data.</text>
</comment>